<protein>
    <recommendedName>
        <fullName evidence="2">Transmembrane protein 267</fullName>
    </recommendedName>
</protein>
<dbReference type="InterPro" id="IPR011992">
    <property type="entry name" value="EF-hand-dom_pair"/>
</dbReference>
<evidence type="ECO:0000256" key="6">
    <source>
        <dbReference type="ARBA" id="ARBA00022837"/>
    </source>
</evidence>
<gene>
    <name evidence="11" type="ORF">PVAND_010357</name>
</gene>
<dbReference type="PROSITE" id="PS50222">
    <property type="entry name" value="EF_HAND_2"/>
    <property type="match status" value="4"/>
</dbReference>
<keyword evidence="8 9" id="KW-0472">Membrane</keyword>
<organism evidence="11 12">
    <name type="scientific">Polypedilum vanderplanki</name>
    <name type="common">Sleeping chironomid midge</name>
    <dbReference type="NCBI Taxonomy" id="319348"/>
    <lineage>
        <taxon>Eukaryota</taxon>
        <taxon>Metazoa</taxon>
        <taxon>Ecdysozoa</taxon>
        <taxon>Arthropoda</taxon>
        <taxon>Hexapoda</taxon>
        <taxon>Insecta</taxon>
        <taxon>Pterygota</taxon>
        <taxon>Neoptera</taxon>
        <taxon>Endopterygota</taxon>
        <taxon>Diptera</taxon>
        <taxon>Nematocera</taxon>
        <taxon>Chironomoidea</taxon>
        <taxon>Chironomidae</taxon>
        <taxon>Chironominae</taxon>
        <taxon>Polypedilum</taxon>
        <taxon>Polypedilum</taxon>
    </lineage>
</organism>
<feature type="transmembrane region" description="Helical" evidence="9">
    <location>
        <begin position="20"/>
        <end position="36"/>
    </location>
</feature>
<evidence type="ECO:0000313" key="11">
    <source>
        <dbReference type="EMBL" id="KAG5680877.1"/>
    </source>
</evidence>
<feature type="domain" description="EF-hand" evidence="10">
    <location>
        <begin position="279"/>
        <end position="314"/>
    </location>
</feature>
<comment type="subcellular location">
    <subcellularLocation>
        <location evidence="1">Membrane</location>
        <topology evidence="1">Multi-pass membrane protein</topology>
    </subcellularLocation>
</comment>
<dbReference type="Proteomes" id="UP001107558">
    <property type="component" value="Chromosome 1"/>
</dbReference>
<dbReference type="InterPro" id="IPR026572">
    <property type="entry name" value="TMEM267"/>
</dbReference>
<feature type="domain" description="EF-hand" evidence="10">
    <location>
        <begin position="315"/>
        <end position="350"/>
    </location>
</feature>
<keyword evidence="12" id="KW-1185">Reference proteome</keyword>
<evidence type="ECO:0000256" key="3">
    <source>
        <dbReference type="ARBA" id="ARBA00022692"/>
    </source>
</evidence>
<evidence type="ECO:0000256" key="5">
    <source>
        <dbReference type="ARBA" id="ARBA00022737"/>
    </source>
</evidence>
<evidence type="ECO:0000256" key="1">
    <source>
        <dbReference type="ARBA" id="ARBA00004141"/>
    </source>
</evidence>
<dbReference type="SUPFAM" id="SSF47473">
    <property type="entry name" value="EF-hand"/>
    <property type="match status" value="1"/>
</dbReference>
<dbReference type="InterPro" id="IPR018247">
    <property type="entry name" value="EF_Hand_1_Ca_BS"/>
</dbReference>
<feature type="domain" description="EF-hand" evidence="10">
    <location>
        <begin position="196"/>
        <end position="231"/>
    </location>
</feature>
<keyword evidence="3 9" id="KW-0812">Transmembrane</keyword>
<comment type="caution">
    <text evidence="11">The sequence shown here is derived from an EMBL/GenBank/DDBJ whole genome shotgun (WGS) entry which is preliminary data.</text>
</comment>
<dbReference type="FunFam" id="1.10.238.10:FF:000181">
    <property type="entry name" value="CALML5 isoform 1"/>
    <property type="match status" value="1"/>
</dbReference>
<dbReference type="PANTHER" id="PTHR13628:SF1">
    <property type="entry name" value="TRANSMEMBRANE PROTEIN 267"/>
    <property type="match status" value="1"/>
</dbReference>
<sequence>MGDNKLNSNETQLLKAMYDNITHGLVGFFAAAILFTDDWDRMYWALICMLLSSLIDVDHFISAWSLKLANATNLHSRPFLHNSTIPLVLIFILIFCHLSYQDNNMIMTLTILIVAFTTHHFRDAYRRGLTFFFYQTSPLPYYLYIGLILITPYLLKSFITTKLDTKKIEAEIKVLGQTIMGRRKSLQQKPTNFSDDELKDLRTAFDLLDRDQDGMVTPTELQFMLRNLGIHVSDELIDGLMKEASKTGNGLIDETEFLQWIGRIQALREESTPSADDDDLTQDLVAAFRVFDRDNNGYITRDELQRAMQMIGENVTEGQLNDMLALADLDKDGRINYEEFARLLLNNELQCLNVKE</sequence>
<keyword evidence="5" id="KW-0677">Repeat</keyword>
<feature type="transmembrane region" description="Helical" evidence="9">
    <location>
        <begin position="43"/>
        <end position="66"/>
    </location>
</feature>
<dbReference type="GO" id="GO:0016020">
    <property type="term" value="C:membrane"/>
    <property type="evidence" value="ECO:0007669"/>
    <property type="project" value="UniProtKB-SubCell"/>
</dbReference>
<accession>A0A9J6CG05</accession>
<dbReference type="CDD" id="cd00051">
    <property type="entry name" value="EFh"/>
    <property type="match status" value="2"/>
</dbReference>
<evidence type="ECO:0000313" key="12">
    <source>
        <dbReference type="Proteomes" id="UP001107558"/>
    </source>
</evidence>
<dbReference type="GO" id="GO:0005509">
    <property type="term" value="F:calcium ion binding"/>
    <property type="evidence" value="ECO:0007669"/>
    <property type="project" value="InterPro"/>
</dbReference>
<keyword evidence="6" id="KW-0106">Calcium</keyword>
<feature type="transmembrane region" description="Helical" evidence="9">
    <location>
        <begin position="141"/>
        <end position="159"/>
    </location>
</feature>
<evidence type="ECO:0000256" key="7">
    <source>
        <dbReference type="ARBA" id="ARBA00022989"/>
    </source>
</evidence>
<keyword evidence="7 9" id="KW-1133">Transmembrane helix</keyword>
<dbReference type="Gene3D" id="1.10.238.10">
    <property type="entry name" value="EF-hand"/>
    <property type="match status" value="2"/>
</dbReference>
<evidence type="ECO:0000256" key="4">
    <source>
        <dbReference type="ARBA" id="ARBA00022723"/>
    </source>
</evidence>
<evidence type="ECO:0000259" key="10">
    <source>
        <dbReference type="PROSITE" id="PS50222"/>
    </source>
</evidence>
<dbReference type="Pfam" id="PF13499">
    <property type="entry name" value="EF-hand_7"/>
    <property type="match status" value="2"/>
</dbReference>
<evidence type="ECO:0000256" key="2">
    <source>
        <dbReference type="ARBA" id="ARBA00013977"/>
    </source>
</evidence>
<dbReference type="EMBL" id="JADBJN010000001">
    <property type="protein sequence ID" value="KAG5680877.1"/>
    <property type="molecule type" value="Genomic_DNA"/>
</dbReference>
<dbReference type="SMART" id="SM00054">
    <property type="entry name" value="EFh"/>
    <property type="match status" value="4"/>
</dbReference>
<proteinExistence type="predicted"/>
<reference evidence="11" key="1">
    <citation type="submission" date="2021-03" db="EMBL/GenBank/DDBJ databases">
        <title>Chromosome level genome of the anhydrobiotic midge Polypedilum vanderplanki.</title>
        <authorList>
            <person name="Yoshida Y."/>
            <person name="Kikawada T."/>
            <person name="Gusev O."/>
        </authorList>
    </citation>
    <scope>NUCLEOTIDE SEQUENCE</scope>
    <source>
        <strain evidence="11">NIAS01</strain>
        <tissue evidence="11">Whole body or cell culture</tissue>
    </source>
</reference>
<dbReference type="AlphaFoldDB" id="A0A9J6CG05"/>
<dbReference type="OrthoDB" id="26525at2759"/>
<feature type="transmembrane region" description="Helical" evidence="9">
    <location>
        <begin position="78"/>
        <end position="98"/>
    </location>
</feature>
<name>A0A9J6CG05_POLVA</name>
<evidence type="ECO:0000256" key="8">
    <source>
        <dbReference type="ARBA" id="ARBA00023136"/>
    </source>
</evidence>
<feature type="domain" description="EF-hand" evidence="10">
    <location>
        <begin position="232"/>
        <end position="267"/>
    </location>
</feature>
<dbReference type="PROSITE" id="PS00018">
    <property type="entry name" value="EF_HAND_1"/>
    <property type="match status" value="3"/>
</dbReference>
<keyword evidence="4" id="KW-0479">Metal-binding</keyword>
<dbReference type="PANTHER" id="PTHR13628">
    <property type="entry name" value="TRANSMEMBRANE PROTEIN 267"/>
    <property type="match status" value="1"/>
</dbReference>
<evidence type="ECO:0000256" key="9">
    <source>
        <dbReference type="SAM" id="Phobius"/>
    </source>
</evidence>
<dbReference type="InterPro" id="IPR002048">
    <property type="entry name" value="EF_hand_dom"/>
</dbReference>